<evidence type="ECO:0008006" key="7">
    <source>
        <dbReference type="Google" id="ProtNLM"/>
    </source>
</evidence>
<evidence type="ECO:0000259" key="3">
    <source>
        <dbReference type="PROSITE" id="PS50003"/>
    </source>
</evidence>
<feature type="domain" description="Ras-GEF" evidence="4">
    <location>
        <begin position="100"/>
        <end position="336"/>
    </location>
</feature>
<keyword evidence="6" id="KW-1185">Reference proteome</keyword>
<dbReference type="EMBL" id="JABFTP020000124">
    <property type="protein sequence ID" value="KAL3279747.1"/>
    <property type="molecule type" value="Genomic_DNA"/>
</dbReference>
<organism evidence="5 6">
    <name type="scientific">Cryptolaemus montrouzieri</name>
    <dbReference type="NCBI Taxonomy" id="559131"/>
    <lineage>
        <taxon>Eukaryota</taxon>
        <taxon>Metazoa</taxon>
        <taxon>Ecdysozoa</taxon>
        <taxon>Arthropoda</taxon>
        <taxon>Hexapoda</taxon>
        <taxon>Insecta</taxon>
        <taxon>Pterygota</taxon>
        <taxon>Neoptera</taxon>
        <taxon>Endopterygota</taxon>
        <taxon>Coleoptera</taxon>
        <taxon>Polyphaga</taxon>
        <taxon>Cucujiformia</taxon>
        <taxon>Coccinelloidea</taxon>
        <taxon>Coccinellidae</taxon>
        <taxon>Scymninae</taxon>
        <taxon>Scymnini</taxon>
        <taxon>Cryptolaemus</taxon>
    </lineage>
</organism>
<evidence type="ECO:0000256" key="1">
    <source>
        <dbReference type="ARBA" id="ARBA00022658"/>
    </source>
</evidence>
<dbReference type="Proteomes" id="UP001516400">
    <property type="component" value="Unassembled WGS sequence"/>
</dbReference>
<evidence type="ECO:0000259" key="4">
    <source>
        <dbReference type="PROSITE" id="PS50009"/>
    </source>
</evidence>
<accession>A0ABD2NMQ5</accession>
<sequence>MMLRRYSAIPKDISEDKYRINDDQTHYFNSNLKTPPKYGKHDLRRRKISIPAILGGPGPPDNSSNNVSVLNKTQSLPNHASASHNCMNNYSCVFDILRTSPEEMAAQLTVLDLPVFQAIQPDELASCSWHKKNKLTIAPNVVAFTRRFNHVSFWTVQEILLRPTPRLRSEVLSLFIRIAKKLYDMNNFHSLFAIISAMQSAPIYRLSKTWNCISKKDKQNFDKLAEVFSDECNWANLRSHIESLKLPCIPYLGIYLTDLVYIDMAHPHSGGLESQPRTLKMNNILRIISNYQQSDYSHLPRIPHIQDYLNSIRYIEELQKFVEADQYKLSLKLEPMSPRNSYSSSRESVTNEAAKAIASLNLSPAKASSGSLRLQNASTVSKFIPGHRKCRSLGTNIFNKGFQLESNAPKTFLLDDSTLEESIKNHDLTSLNRDLPLLGSQSTSDDCTLLSKVTEDTLSFDGQFSRMQGFVQRKTVVKNGKKAKMTSWQRYWLEIWASTLAYFAQKSFKGLTLNMGCASANVLSQRHRYDFKREPCKLVPLAGCKIILSNDPIREDCFQIIDHQRGNIYEFRVGSKGTAEKWCRSLQQAASGEDRIPLPNNLMSFE</sequence>
<gene>
    <name evidence="5" type="ORF">HHI36_017255</name>
</gene>
<reference evidence="5 6" key="1">
    <citation type="journal article" date="2021" name="BMC Biol.">
        <title>Horizontally acquired antibacterial genes associated with adaptive radiation of ladybird beetles.</title>
        <authorList>
            <person name="Li H.S."/>
            <person name="Tang X.F."/>
            <person name="Huang Y.H."/>
            <person name="Xu Z.Y."/>
            <person name="Chen M.L."/>
            <person name="Du X.Y."/>
            <person name="Qiu B.Y."/>
            <person name="Chen P.T."/>
            <person name="Zhang W."/>
            <person name="Slipinski A."/>
            <person name="Escalona H.E."/>
            <person name="Waterhouse R.M."/>
            <person name="Zwick A."/>
            <person name="Pang H."/>
        </authorList>
    </citation>
    <scope>NUCLEOTIDE SEQUENCE [LARGE SCALE GENOMIC DNA]</scope>
    <source>
        <strain evidence="5">SYSU2018</strain>
    </source>
</reference>
<dbReference type="GO" id="GO:0005085">
    <property type="term" value="F:guanyl-nucleotide exchange factor activity"/>
    <property type="evidence" value="ECO:0007669"/>
    <property type="project" value="UniProtKB-KW"/>
</dbReference>
<dbReference type="InterPro" id="IPR008937">
    <property type="entry name" value="Ras-like_GEF"/>
</dbReference>
<dbReference type="PANTHER" id="PTHR23113">
    <property type="entry name" value="GUANINE NUCLEOTIDE EXCHANGE FACTOR"/>
    <property type="match status" value="1"/>
</dbReference>
<protein>
    <recommendedName>
        <fullName evidence="7">Ras-specific guanine nucleotide-releasing factor RalGPS2</fullName>
    </recommendedName>
</protein>
<dbReference type="PROSITE" id="PS50003">
    <property type="entry name" value="PH_DOMAIN"/>
    <property type="match status" value="1"/>
</dbReference>
<dbReference type="SMART" id="SM00233">
    <property type="entry name" value="PH"/>
    <property type="match status" value="1"/>
</dbReference>
<dbReference type="PANTHER" id="PTHR23113:SF368">
    <property type="entry name" value="CELL DIVISION CONTROL PROTEIN 25"/>
    <property type="match status" value="1"/>
</dbReference>
<dbReference type="Gene3D" id="1.10.840.10">
    <property type="entry name" value="Ras guanine-nucleotide exchange factors catalytic domain"/>
    <property type="match status" value="1"/>
</dbReference>
<evidence type="ECO:0000313" key="6">
    <source>
        <dbReference type="Proteomes" id="UP001516400"/>
    </source>
</evidence>
<comment type="caution">
    <text evidence="5">The sequence shown here is derived from an EMBL/GenBank/DDBJ whole genome shotgun (WGS) entry which is preliminary data.</text>
</comment>
<dbReference type="Pfam" id="PF00617">
    <property type="entry name" value="RasGEF"/>
    <property type="match status" value="1"/>
</dbReference>
<dbReference type="CDD" id="cd00155">
    <property type="entry name" value="RasGEF"/>
    <property type="match status" value="1"/>
</dbReference>
<dbReference type="InterPro" id="IPR001849">
    <property type="entry name" value="PH_domain"/>
</dbReference>
<dbReference type="AlphaFoldDB" id="A0ABD2NMQ5"/>
<keyword evidence="1 2" id="KW-0344">Guanine-nucleotide releasing factor</keyword>
<dbReference type="SUPFAM" id="SSF48366">
    <property type="entry name" value="Ras GEF"/>
    <property type="match status" value="1"/>
</dbReference>
<dbReference type="Gene3D" id="2.30.29.30">
    <property type="entry name" value="Pleckstrin-homology domain (PH domain)/Phosphotyrosine-binding domain (PTB)"/>
    <property type="match status" value="1"/>
</dbReference>
<feature type="domain" description="PH" evidence="3">
    <location>
        <begin position="464"/>
        <end position="591"/>
    </location>
</feature>
<dbReference type="PROSITE" id="PS50009">
    <property type="entry name" value="RASGEF_CAT"/>
    <property type="match status" value="1"/>
</dbReference>
<dbReference type="InterPro" id="IPR036964">
    <property type="entry name" value="RASGEF_cat_dom_sf"/>
</dbReference>
<dbReference type="InterPro" id="IPR011993">
    <property type="entry name" value="PH-like_dom_sf"/>
</dbReference>
<name>A0ABD2NMQ5_9CUCU</name>
<evidence type="ECO:0000256" key="2">
    <source>
        <dbReference type="PROSITE-ProRule" id="PRU00168"/>
    </source>
</evidence>
<dbReference type="SMART" id="SM00147">
    <property type="entry name" value="RasGEF"/>
    <property type="match status" value="1"/>
</dbReference>
<evidence type="ECO:0000313" key="5">
    <source>
        <dbReference type="EMBL" id="KAL3279747.1"/>
    </source>
</evidence>
<dbReference type="Pfam" id="PF00169">
    <property type="entry name" value="PH"/>
    <property type="match status" value="1"/>
</dbReference>
<dbReference type="InterPro" id="IPR023578">
    <property type="entry name" value="Ras_GEF_dom_sf"/>
</dbReference>
<dbReference type="InterPro" id="IPR001895">
    <property type="entry name" value="RASGEF_cat_dom"/>
</dbReference>
<dbReference type="SUPFAM" id="SSF50729">
    <property type="entry name" value="PH domain-like"/>
    <property type="match status" value="1"/>
</dbReference>
<proteinExistence type="predicted"/>